<dbReference type="SMART" id="SM00631">
    <property type="entry name" value="Zn_pept"/>
    <property type="match status" value="1"/>
</dbReference>
<comment type="cofactor">
    <cofactor evidence="1">
        <name>Zn(2+)</name>
        <dbReference type="ChEBI" id="CHEBI:29105"/>
    </cofactor>
</comment>
<dbReference type="PROSITE" id="PS52035">
    <property type="entry name" value="PEPTIDASE_M14"/>
    <property type="match status" value="1"/>
</dbReference>
<dbReference type="Proteomes" id="UP001610063">
    <property type="component" value="Unassembled WGS sequence"/>
</dbReference>
<evidence type="ECO:0000256" key="6">
    <source>
        <dbReference type="ARBA" id="ARBA00023049"/>
    </source>
</evidence>
<keyword evidence="6" id="KW-0482">Metalloprotease</keyword>
<dbReference type="PANTHER" id="PTHR11705:SF143">
    <property type="entry name" value="SLL0236 PROTEIN"/>
    <property type="match status" value="1"/>
</dbReference>
<evidence type="ECO:0000256" key="4">
    <source>
        <dbReference type="ARBA" id="ARBA00022801"/>
    </source>
</evidence>
<accession>A0ABW7N456</accession>
<dbReference type="CDD" id="cd06238">
    <property type="entry name" value="M14-like"/>
    <property type="match status" value="1"/>
</dbReference>
<dbReference type="Pfam" id="PF00246">
    <property type="entry name" value="Peptidase_M14"/>
    <property type="match status" value="1"/>
</dbReference>
<evidence type="ECO:0000256" key="2">
    <source>
        <dbReference type="ARBA" id="ARBA00005988"/>
    </source>
</evidence>
<evidence type="ECO:0000256" key="7">
    <source>
        <dbReference type="PROSITE-ProRule" id="PRU01379"/>
    </source>
</evidence>
<keyword evidence="5" id="KW-0862">Zinc</keyword>
<proteinExistence type="inferred from homology"/>
<dbReference type="SUPFAM" id="SSF53187">
    <property type="entry name" value="Zn-dependent exopeptidases"/>
    <property type="match status" value="1"/>
</dbReference>
<dbReference type="InterPro" id="IPR000834">
    <property type="entry name" value="Peptidase_M14"/>
</dbReference>
<reference evidence="9 10" key="1">
    <citation type="journal article" date="2013" name="Int. J. Syst. Evol. Microbiol.">
        <title>Marinoscillum luteum sp. nov., isolated from marine sediment.</title>
        <authorList>
            <person name="Cha I.T."/>
            <person name="Park S.J."/>
            <person name="Kim S.J."/>
            <person name="Kim J.G."/>
            <person name="Jung M.Y."/>
            <person name="Shin K.S."/>
            <person name="Kwon K.K."/>
            <person name="Yang S.H."/>
            <person name="Seo Y.S."/>
            <person name="Rhee S.K."/>
        </authorList>
    </citation>
    <scope>NUCLEOTIDE SEQUENCE [LARGE SCALE GENOMIC DNA]</scope>
    <source>
        <strain evidence="9 10">KCTC 23939</strain>
    </source>
</reference>
<evidence type="ECO:0000256" key="5">
    <source>
        <dbReference type="ARBA" id="ARBA00022833"/>
    </source>
</evidence>
<dbReference type="Gene3D" id="3.40.630.10">
    <property type="entry name" value="Zn peptidases"/>
    <property type="match status" value="1"/>
</dbReference>
<dbReference type="RefSeq" id="WP_395416095.1">
    <property type="nucleotide sequence ID" value="NZ_JBIPKE010000011.1"/>
</dbReference>
<gene>
    <name evidence="9" type="ORF">ACHKAR_02885</name>
</gene>
<name>A0ABW7N456_9BACT</name>
<dbReference type="CDD" id="cd03143">
    <property type="entry name" value="A4_beta-galactosidase_middle_domain"/>
    <property type="match status" value="1"/>
</dbReference>
<evidence type="ECO:0000256" key="1">
    <source>
        <dbReference type="ARBA" id="ARBA00001947"/>
    </source>
</evidence>
<keyword evidence="4" id="KW-0378">Hydrolase</keyword>
<feature type="domain" description="Peptidase M14" evidence="8">
    <location>
        <begin position="29"/>
        <end position="361"/>
    </location>
</feature>
<organism evidence="9 10">
    <name type="scientific">Marinoscillum luteum</name>
    <dbReference type="NCBI Taxonomy" id="861051"/>
    <lineage>
        <taxon>Bacteria</taxon>
        <taxon>Pseudomonadati</taxon>
        <taxon>Bacteroidota</taxon>
        <taxon>Cytophagia</taxon>
        <taxon>Cytophagales</taxon>
        <taxon>Reichenbachiellaceae</taxon>
        <taxon>Marinoscillum</taxon>
    </lineage>
</organism>
<evidence type="ECO:0000313" key="9">
    <source>
        <dbReference type="EMBL" id="MFH6982363.1"/>
    </source>
</evidence>
<keyword evidence="3" id="KW-0645">Protease</keyword>
<keyword evidence="10" id="KW-1185">Reference proteome</keyword>
<dbReference type="SUPFAM" id="SSF52317">
    <property type="entry name" value="Class I glutamine amidotransferase-like"/>
    <property type="match status" value="1"/>
</dbReference>
<dbReference type="InterPro" id="IPR029062">
    <property type="entry name" value="Class_I_gatase-like"/>
</dbReference>
<dbReference type="Gene3D" id="3.40.50.880">
    <property type="match status" value="1"/>
</dbReference>
<dbReference type="EMBL" id="JBIPKE010000011">
    <property type="protein sequence ID" value="MFH6982363.1"/>
    <property type="molecule type" value="Genomic_DNA"/>
</dbReference>
<evidence type="ECO:0000313" key="10">
    <source>
        <dbReference type="Proteomes" id="UP001610063"/>
    </source>
</evidence>
<sequence>MKKYIVALLALGNMLGGHSQLKSPASFLGYEPGEQFSRHHQVVDYFQHVAEVSPQVVLQQYGESYEKRPLYLAFVSTKENLDKLETIRTDNLKRAGLVSGSPELSISVVWLSYNVHGNESVSTEAALTTLYELVRSDSDKAEWLENTLIVMDPCVNPDGRERYVNFYWQYANQPYNANPDSWEHHESWPGGRANHYLFDLNRDWAWQTQVESQQRMAVYNQWLPQIHVDFHEQGINEPYYFAPAAEPFHELITDWQRDFQTQIGKNHSKYFDANNWFYFTKQYFDLLYPSYGDTYPIYNGAIGMTYEQGGSGRAGLGVIKEEGDTLTLKDRIAHHYTTGLSTIEITSQNNEKVLSEFTKFFKQKGPSDYKSYVLKYDGNQGKFDALKRWLDMQGIRYGAASVSKPLSGYHYGSGKTKSFSIVSEDIVISTDQPKSVLTSVLFEPKTKLSDSLTYDITAWAVPYAYGVEAYATSAVLSVGASKTTSSELTQLSPAYGYIFKWENMQDARLLTAMLKEKVQVRFTTQPIQLEDKVFNQGSFLVTQRDNAKIRDFTNFVSNLSTQYGRQATPIASGFVSAGPDIGSADVRFLRAPEVALIGGPGTSSLDFGATWHFFEQELGYPVTTLSTEYFDRVDLSQYDVLIMQNGWYSDFGANTMKKISDWVADGGTLIAVQGALNKLADSDYSGLSAFNSEAEKGAFEDKDDLVKEELKLVPHADRERYDIREYVAGAVFKVHLDKTHPLAFGYGDSYFSLKTSASRYGYLSSGNVGVIKSPEDHLSGFAGQLVRSRVGSSLVFGVESIGAGHMIYMADNPLFRSFWQNGKLLFTNAIFYVGN</sequence>
<comment type="caution">
    <text evidence="9">The sequence shown here is derived from an EMBL/GenBank/DDBJ whole genome shotgun (WGS) entry which is preliminary data.</text>
</comment>
<dbReference type="PANTHER" id="PTHR11705">
    <property type="entry name" value="PROTEASE FAMILY M14 CARBOXYPEPTIDASE A,B"/>
    <property type="match status" value="1"/>
</dbReference>
<evidence type="ECO:0000256" key="3">
    <source>
        <dbReference type="ARBA" id="ARBA00022670"/>
    </source>
</evidence>
<comment type="similarity">
    <text evidence="2 7">Belongs to the peptidase M14 family.</text>
</comment>
<protein>
    <submittedName>
        <fullName evidence="9">M14 family metallopeptidase</fullName>
    </submittedName>
</protein>
<evidence type="ECO:0000259" key="8">
    <source>
        <dbReference type="PROSITE" id="PS52035"/>
    </source>
</evidence>
<comment type="caution">
    <text evidence="7">Lacks conserved residue(s) required for the propagation of feature annotation.</text>
</comment>